<organism evidence="1 2">
    <name type="scientific">Kaistella pullorum</name>
    <dbReference type="NCBI Taxonomy" id="2763074"/>
    <lineage>
        <taxon>Bacteria</taxon>
        <taxon>Pseudomonadati</taxon>
        <taxon>Bacteroidota</taxon>
        <taxon>Flavobacteriia</taxon>
        <taxon>Flavobacteriales</taxon>
        <taxon>Weeksellaceae</taxon>
        <taxon>Chryseobacterium group</taxon>
        <taxon>Kaistella</taxon>
    </lineage>
</organism>
<proteinExistence type="predicted"/>
<dbReference type="EMBL" id="JACSPS010000002">
    <property type="protein sequence ID" value="MBD8017932.1"/>
    <property type="molecule type" value="Genomic_DNA"/>
</dbReference>
<sequence>MKYLYILSLTGLFFISSCTPQRRVSQIHVIESNSTSITLDVNSGNPEYAAIYQLLFRGFPESNQTFPLISTSEELIQKQNPAYFKNFFEKNRYKTFVTVASRNKDGSCRIVLNTRALKLDLEQNSIIRNFGY</sequence>
<gene>
    <name evidence="1" type="ORF">H9628_05565</name>
</gene>
<evidence type="ECO:0000313" key="1">
    <source>
        <dbReference type="EMBL" id="MBD8017932.1"/>
    </source>
</evidence>
<dbReference type="RefSeq" id="WP_251833137.1">
    <property type="nucleotide sequence ID" value="NZ_JACSPS010000002.1"/>
</dbReference>
<accession>A0ABR8WLU4</accession>
<evidence type="ECO:0008006" key="3">
    <source>
        <dbReference type="Google" id="ProtNLM"/>
    </source>
</evidence>
<reference evidence="1 2" key="1">
    <citation type="submission" date="2020-08" db="EMBL/GenBank/DDBJ databases">
        <title>A Genomic Blueprint of the Chicken Gut Microbiome.</title>
        <authorList>
            <person name="Gilroy R."/>
            <person name="Ravi A."/>
            <person name="Getino M."/>
            <person name="Pursley I."/>
            <person name="Horton D.L."/>
            <person name="Alikhan N.-F."/>
            <person name="Baker D."/>
            <person name="Gharbi K."/>
            <person name="Hall N."/>
            <person name="Watson M."/>
            <person name="Adriaenssens E.M."/>
            <person name="Foster-Nyarko E."/>
            <person name="Jarju S."/>
            <person name="Secka A."/>
            <person name="Antonio M."/>
            <person name="Oren A."/>
            <person name="Chaudhuri R."/>
            <person name="La Ragione R.M."/>
            <person name="Hildebrand F."/>
            <person name="Pallen M.J."/>
        </authorList>
    </citation>
    <scope>NUCLEOTIDE SEQUENCE [LARGE SCALE GENOMIC DNA]</scope>
    <source>
        <strain evidence="1 2">Sa1CVA4</strain>
    </source>
</reference>
<comment type="caution">
    <text evidence="1">The sequence shown here is derived from an EMBL/GenBank/DDBJ whole genome shotgun (WGS) entry which is preliminary data.</text>
</comment>
<dbReference type="Proteomes" id="UP000626242">
    <property type="component" value="Unassembled WGS sequence"/>
</dbReference>
<dbReference type="PROSITE" id="PS51257">
    <property type="entry name" value="PROKAR_LIPOPROTEIN"/>
    <property type="match status" value="1"/>
</dbReference>
<name>A0ABR8WLU4_9FLAO</name>
<keyword evidence="2" id="KW-1185">Reference proteome</keyword>
<protein>
    <recommendedName>
        <fullName evidence="3">Lipoprotein</fullName>
    </recommendedName>
</protein>
<evidence type="ECO:0000313" key="2">
    <source>
        <dbReference type="Proteomes" id="UP000626242"/>
    </source>
</evidence>